<gene>
    <name evidence="12" type="ORF">NPX13_g1205</name>
</gene>
<comment type="similarity">
    <text evidence="8">Belongs to the two pore domain potassium channel (TC 1.A.1.8) family.</text>
</comment>
<dbReference type="PANTHER" id="PTHR11003:SF301">
    <property type="entry name" value="POTASSIUM CHANNEL PROTEIN"/>
    <property type="match status" value="1"/>
</dbReference>
<keyword evidence="2 8" id="KW-0813">Transport</keyword>
<dbReference type="Gene3D" id="1.10.287.70">
    <property type="match status" value="2"/>
</dbReference>
<keyword evidence="4 10" id="KW-1133">Transmembrane helix</keyword>
<feature type="domain" description="Potassium channel" evidence="11">
    <location>
        <begin position="783"/>
        <end position="859"/>
    </location>
</feature>
<dbReference type="PANTHER" id="PTHR11003">
    <property type="entry name" value="POTASSIUM CHANNEL, SUBFAMILY K"/>
    <property type="match status" value="1"/>
</dbReference>
<dbReference type="PRINTS" id="PR01333">
    <property type="entry name" value="2POREKCHANEL"/>
</dbReference>
<feature type="transmembrane region" description="Helical" evidence="10">
    <location>
        <begin position="543"/>
        <end position="563"/>
    </location>
</feature>
<keyword evidence="5 8" id="KW-0406">Ion transport</keyword>
<accession>A0A9W8NMI2</accession>
<name>A0A9W8NMI2_9PEZI</name>
<dbReference type="VEuPathDB" id="FungiDB:F4678DRAFT_23808"/>
<dbReference type="VEuPathDB" id="FungiDB:F4678DRAFT_477742"/>
<evidence type="ECO:0000256" key="5">
    <source>
        <dbReference type="ARBA" id="ARBA00023065"/>
    </source>
</evidence>
<evidence type="ECO:0000313" key="13">
    <source>
        <dbReference type="Proteomes" id="UP001148614"/>
    </source>
</evidence>
<evidence type="ECO:0000256" key="2">
    <source>
        <dbReference type="ARBA" id="ARBA00022448"/>
    </source>
</evidence>
<dbReference type="Gene3D" id="3.40.50.1820">
    <property type="entry name" value="alpha/beta hydrolase"/>
    <property type="match status" value="1"/>
</dbReference>
<feature type="transmembrane region" description="Helical" evidence="10">
    <location>
        <begin position="583"/>
        <end position="606"/>
    </location>
</feature>
<feature type="compositionally biased region" description="Acidic residues" evidence="9">
    <location>
        <begin position="917"/>
        <end position="932"/>
    </location>
</feature>
<organism evidence="12 13">
    <name type="scientific">Xylaria arbuscula</name>
    <dbReference type="NCBI Taxonomy" id="114810"/>
    <lineage>
        <taxon>Eukaryota</taxon>
        <taxon>Fungi</taxon>
        <taxon>Dikarya</taxon>
        <taxon>Ascomycota</taxon>
        <taxon>Pezizomycotina</taxon>
        <taxon>Sordariomycetes</taxon>
        <taxon>Xylariomycetidae</taxon>
        <taxon>Xylariales</taxon>
        <taxon>Xylariaceae</taxon>
        <taxon>Xylaria</taxon>
    </lineage>
</organism>
<dbReference type="SUPFAM" id="SSF81324">
    <property type="entry name" value="Voltage-gated potassium channels"/>
    <property type="match status" value="2"/>
</dbReference>
<comment type="caution">
    <text evidence="12">The sequence shown here is derived from an EMBL/GenBank/DDBJ whole genome shotgun (WGS) entry which is preliminary data.</text>
</comment>
<feature type="transmembrane region" description="Helical" evidence="10">
    <location>
        <begin position="511"/>
        <end position="531"/>
    </location>
</feature>
<dbReference type="Proteomes" id="UP001148614">
    <property type="component" value="Unassembled WGS sequence"/>
</dbReference>
<feature type="transmembrane region" description="Helical" evidence="10">
    <location>
        <begin position="806"/>
        <end position="823"/>
    </location>
</feature>
<dbReference type="AlphaFoldDB" id="A0A9W8NMI2"/>
<dbReference type="GO" id="GO:0005886">
    <property type="term" value="C:plasma membrane"/>
    <property type="evidence" value="ECO:0007669"/>
    <property type="project" value="TreeGrafter"/>
</dbReference>
<evidence type="ECO:0000256" key="6">
    <source>
        <dbReference type="ARBA" id="ARBA00023136"/>
    </source>
</evidence>
<dbReference type="Pfam" id="PF07885">
    <property type="entry name" value="Ion_trans_2"/>
    <property type="match status" value="2"/>
</dbReference>
<feature type="region of interest" description="Disordered" evidence="9">
    <location>
        <begin position="908"/>
        <end position="967"/>
    </location>
</feature>
<keyword evidence="6 10" id="KW-0472">Membrane</keyword>
<evidence type="ECO:0000256" key="7">
    <source>
        <dbReference type="ARBA" id="ARBA00023303"/>
    </source>
</evidence>
<feature type="transmembrane region" description="Helical" evidence="10">
    <location>
        <begin position="626"/>
        <end position="647"/>
    </location>
</feature>
<dbReference type="SUPFAM" id="SSF53474">
    <property type="entry name" value="alpha/beta-Hydrolases"/>
    <property type="match status" value="1"/>
</dbReference>
<evidence type="ECO:0000259" key="11">
    <source>
        <dbReference type="Pfam" id="PF07885"/>
    </source>
</evidence>
<dbReference type="EMBL" id="JANPWZ010000103">
    <property type="protein sequence ID" value="KAJ3579364.1"/>
    <property type="molecule type" value="Genomic_DNA"/>
</dbReference>
<dbReference type="InterPro" id="IPR003280">
    <property type="entry name" value="2pore_dom_K_chnl"/>
</dbReference>
<keyword evidence="13" id="KW-1185">Reference proteome</keyword>
<reference evidence="12" key="1">
    <citation type="submission" date="2022-07" db="EMBL/GenBank/DDBJ databases">
        <title>Genome Sequence of Xylaria arbuscula.</title>
        <authorList>
            <person name="Buettner E."/>
        </authorList>
    </citation>
    <scope>NUCLEOTIDE SEQUENCE</scope>
    <source>
        <strain evidence="12">VT107</strain>
    </source>
</reference>
<evidence type="ECO:0000256" key="9">
    <source>
        <dbReference type="SAM" id="MobiDB-lite"/>
    </source>
</evidence>
<feature type="domain" description="Potassium channel" evidence="11">
    <location>
        <begin position="632"/>
        <end position="704"/>
    </location>
</feature>
<feature type="compositionally biased region" description="Polar residues" evidence="9">
    <location>
        <begin position="1129"/>
        <end position="1142"/>
    </location>
</feature>
<evidence type="ECO:0000256" key="3">
    <source>
        <dbReference type="ARBA" id="ARBA00022692"/>
    </source>
</evidence>
<evidence type="ECO:0000313" key="12">
    <source>
        <dbReference type="EMBL" id="KAJ3579364.1"/>
    </source>
</evidence>
<proteinExistence type="inferred from homology"/>
<keyword evidence="7 8" id="KW-0407">Ion channel</keyword>
<sequence>MKWLLNNISRPRIHSQLLRIGARPLTTFASGFHHAERVSVPVGSSGSVHIEFAQRCATAVIHYRWMETSPDDESIENVGSDDGEASVHRRFHPGWPAPIHDTLKAYSWIVENLIPPTYGRRDIYVYGSYLGASLATSLTLTEAHPHERMAVRGCVAYNGIYNWTMFLPDHAVNKLSQSSSRNFLEDILALPTDSEFQEMKQMIGELFNKPGDLFDPFASSCLLFHTPGLLVPPSFDESAIPPSSALGGLSWLYNEATEELIPLKHPRKSPLTFPPRKSTLKIPEMLLLHDTPPPLPPSWLRRRQRRKKTNYGNNFRTQAEELGRYMRRSINKVELKERMKWDEDVDGWDDEADRRVQVHEASDSASADNVAAAWADAKVSMPSDVIPGDGRAGIFVALPSATNLAITTFTTDKITMEDAGLNENIADHTEVVDRVFENKENGGSGDKKLQLNESHQDQARWWFASAAFPMIAGTLGPVASAFSICALVKPWRQHILPGQDITNAVFIHDPAWLLAINAVQLVIAIAANLSLLLNMTKRIRFSVAQPITFVGWFISSILLAILSGVASEHLQLQPKAEHVWSQAFYYGIFAAVLYFIVASLMVVTFWGAKIGKYPKDFELTMSQRTLMLQTILFLVYLLVGALVFSHIEGWLYLDAVYWADITLFTVGFGDLPLQTDLGRGLMIPYALIGVTTLGLVIGSIRSLMLDRGKSRLDARAFEKKRRNFIRHLHRSGQEKALEPVPEKDAREMESARRQNEYHMMRKIQDQASRERRWMAMGISTSCWLVLWLVGAKIFQECERPYQGWSYFNGIYFSFQAMTTIGYGDVTPISNAAKAFFVFWSLLALPTLTVLISNAGDTVVKEIRDVTVFLGNITILPGEHGYKVDLKRYLSRLSFGVLFSENLRQSPPGFFGAAEPHSDEDEDNDEDNDENPTEDGSSAAMGRSNDEEKGHPNPWGSKGRSPGQQSGRSLADRIRFIFSAVRRQVTQLERKREEPLSRPDIPREVPKDRDEYLLVLIDEIRRVSQHLQYTTPRQYTYQEWVWYLRLIGHDEGDPSRHRRPIEKPHEVDNHKIGGNHSSDWHQHDRTKWSWIGPLSPLMDTRDEAGWILDKLTQQLQNELAQAAKRRQEKSNSGSAENAQLQSHARNKTMAESGL</sequence>
<evidence type="ECO:0000256" key="1">
    <source>
        <dbReference type="ARBA" id="ARBA00004141"/>
    </source>
</evidence>
<evidence type="ECO:0000256" key="8">
    <source>
        <dbReference type="RuleBase" id="RU003857"/>
    </source>
</evidence>
<dbReference type="GO" id="GO:0022841">
    <property type="term" value="F:potassium ion leak channel activity"/>
    <property type="evidence" value="ECO:0007669"/>
    <property type="project" value="TreeGrafter"/>
</dbReference>
<protein>
    <recommendedName>
        <fullName evidence="11">Potassium channel domain-containing protein</fullName>
    </recommendedName>
</protein>
<feature type="transmembrane region" description="Helical" evidence="10">
    <location>
        <begin position="682"/>
        <end position="703"/>
    </location>
</feature>
<feature type="transmembrane region" description="Helical" evidence="10">
    <location>
        <begin position="835"/>
        <end position="855"/>
    </location>
</feature>
<dbReference type="InterPro" id="IPR029058">
    <property type="entry name" value="AB_hydrolase_fold"/>
</dbReference>
<dbReference type="InterPro" id="IPR013099">
    <property type="entry name" value="K_chnl_dom"/>
</dbReference>
<dbReference type="GO" id="GO:0015271">
    <property type="term" value="F:outward rectifier potassium channel activity"/>
    <property type="evidence" value="ECO:0007669"/>
    <property type="project" value="TreeGrafter"/>
</dbReference>
<evidence type="ECO:0000256" key="4">
    <source>
        <dbReference type="ARBA" id="ARBA00022989"/>
    </source>
</evidence>
<comment type="subcellular location">
    <subcellularLocation>
        <location evidence="1">Membrane</location>
        <topology evidence="1">Multi-pass membrane protein</topology>
    </subcellularLocation>
</comment>
<evidence type="ECO:0000256" key="10">
    <source>
        <dbReference type="SAM" id="Phobius"/>
    </source>
</evidence>
<dbReference type="GO" id="GO:0030322">
    <property type="term" value="P:stabilization of membrane potential"/>
    <property type="evidence" value="ECO:0007669"/>
    <property type="project" value="TreeGrafter"/>
</dbReference>
<feature type="transmembrane region" description="Helical" evidence="10">
    <location>
        <begin position="773"/>
        <end position="794"/>
    </location>
</feature>
<keyword evidence="3 8" id="KW-0812">Transmembrane</keyword>
<feature type="region of interest" description="Disordered" evidence="9">
    <location>
        <begin position="1117"/>
        <end position="1153"/>
    </location>
</feature>